<comment type="caution">
    <text evidence="2">The sequence shown here is derived from an EMBL/GenBank/DDBJ whole genome shotgun (WGS) entry which is preliminary data.</text>
</comment>
<dbReference type="InterPro" id="IPR021139">
    <property type="entry name" value="NYN"/>
</dbReference>
<gene>
    <name evidence="2" type="ORF">GON01_12395</name>
</gene>
<dbReference type="EMBL" id="WQMS01000014">
    <property type="protein sequence ID" value="MVO78729.1"/>
    <property type="molecule type" value="Genomic_DNA"/>
</dbReference>
<dbReference type="RefSeq" id="WP_157027692.1">
    <property type="nucleotide sequence ID" value="NZ_WQMS01000014.1"/>
</dbReference>
<accession>A0A6I4J2A5</accession>
<dbReference type="GO" id="GO:0004540">
    <property type="term" value="F:RNA nuclease activity"/>
    <property type="evidence" value="ECO:0007669"/>
    <property type="project" value="InterPro"/>
</dbReference>
<organism evidence="2 3">
    <name type="scientific">Sphingomonas horti</name>
    <dbReference type="NCBI Taxonomy" id="2682842"/>
    <lineage>
        <taxon>Bacteria</taxon>
        <taxon>Pseudomonadati</taxon>
        <taxon>Pseudomonadota</taxon>
        <taxon>Alphaproteobacteria</taxon>
        <taxon>Sphingomonadales</taxon>
        <taxon>Sphingomonadaceae</taxon>
        <taxon>Sphingomonas</taxon>
    </lineage>
</organism>
<dbReference type="Pfam" id="PF01936">
    <property type="entry name" value="NYN"/>
    <property type="match status" value="1"/>
</dbReference>
<name>A0A6I4J2A5_9SPHN</name>
<sequence length="238" mass="26646">MPTAVVIDGSYFLRRFSHSFPLLDSSDARQVSMGVCALAAWHVAVRLHASPAWVAHRAENFRPEETSELYRIFFYDCPPLTKRLHYPISRKSLNLGQTDGARLRLAIHEELHGTRKVAVRLGRLNENFAIWRPKPEAVKRWLNPAEGFAPVDDDFEIDVVQKGVDMRLGLDVASMAFKRQVDQIVMVAGDADFVPAAKLARREGIDVVLDPMGGVAAPDLLQHVDGVRTCIMATFRSE</sequence>
<evidence type="ECO:0000313" key="2">
    <source>
        <dbReference type="EMBL" id="MVO78729.1"/>
    </source>
</evidence>
<proteinExistence type="predicted"/>
<reference evidence="2 3" key="1">
    <citation type="submission" date="2019-12" db="EMBL/GenBank/DDBJ databases">
        <authorList>
            <person name="Huq M.A."/>
        </authorList>
    </citation>
    <scope>NUCLEOTIDE SEQUENCE [LARGE SCALE GENOMIC DNA]</scope>
    <source>
        <strain evidence="2 3">MAH-20</strain>
    </source>
</reference>
<dbReference type="Proteomes" id="UP000441389">
    <property type="component" value="Unassembled WGS sequence"/>
</dbReference>
<dbReference type="CDD" id="cd18722">
    <property type="entry name" value="PIN_NicB-like"/>
    <property type="match status" value="1"/>
</dbReference>
<feature type="domain" description="NYN" evidence="1">
    <location>
        <begin position="136"/>
        <end position="208"/>
    </location>
</feature>
<evidence type="ECO:0000313" key="3">
    <source>
        <dbReference type="Proteomes" id="UP000441389"/>
    </source>
</evidence>
<evidence type="ECO:0000259" key="1">
    <source>
        <dbReference type="Pfam" id="PF01936"/>
    </source>
</evidence>
<dbReference type="AlphaFoldDB" id="A0A6I4J2A5"/>
<protein>
    <submittedName>
        <fullName evidence="2">NYN domain-containing protein</fullName>
    </submittedName>
</protein>
<dbReference type="Gene3D" id="3.40.50.1010">
    <property type="entry name" value="5'-nuclease"/>
    <property type="match status" value="1"/>
</dbReference>
<keyword evidence="3" id="KW-1185">Reference proteome</keyword>